<evidence type="ECO:0000256" key="4">
    <source>
        <dbReference type="ARBA" id="ARBA00023125"/>
    </source>
</evidence>
<evidence type="ECO:0000313" key="8">
    <source>
        <dbReference type="Proteomes" id="UP000219901"/>
    </source>
</evidence>
<keyword evidence="4" id="KW-0238">DNA-binding</keyword>
<gene>
    <name evidence="7" type="ORF">CGS55_07300</name>
</gene>
<dbReference type="EMBL" id="NMTV01000045">
    <property type="protein sequence ID" value="PDX72576.1"/>
    <property type="molecule type" value="Genomic_DNA"/>
</dbReference>
<dbReference type="Proteomes" id="UP000219901">
    <property type="component" value="Unassembled WGS sequence"/>
</dbReference>
<dbReference type="InterPro" id="IPR010998">
    <property type="entry name" value="Integrase_recombinase_N"/>
</dbReference>
<dbReference type="InterPro" id="IPR011010">
    <property type="entry name" value="DNA_brk_join_enz"/>
</dbReference>
<feature type="domain" description="Tyr recombinase" evidence="6">
    <location>
        <begin position="170"/>
        <end position="397"/>
    </location>
</feature>
<evidence type="ECO:0000256" key="1">
    <source>
        <dbReference type="ARBA" id="ARBA00003283"/>
    </source>
</evidence>
<dbReference type="CDD" id="cd01189">
    <property type="entry name" value="INT_ICEBs1_C_like"/>
    <property type="match status" value="1"/>
</dbReference>
<dbReference type="AlphaFoldDB" id="A0A2A7A0C9"/>
<sequence length="403" mass="46145">MAKGKKRPAELPEYGTVMMKGVQYYRTRITDADGKRVAIYGLTREELYNRVEDAQKKIAEVVFHRENPTVEEYCEKWLLMRSGTVRTNTLEGYERMVKRYIVGPIGQMYMDEVTTDDLRLLMVPLSKGSSGMYGQLNMLIKNIFNSAEESKVIKENPSKTICARGGKPAKRREALTDEQTAILLDSIRELPPYVFVMIGLYAGLRREEILGLKWDCVFLDEKTPFISVRRAWHVEGGAPVVNTLLKTPAAKRDIPIPKCLVACLKEEREKSESEYVISNSKGTVLTETQFVRVWKYITVRSTAERCYYTYVNGQSIKHRIKPGLGEHQPNNPKLVYTMDFKVTPHMLRHTYITNLIYKGVDPKTVQYLAGHENSKTTMDIYAKVKYNKPEELSSVVNAAFGLR</sequence>
<dbReference type="PROSITE" id="PS51898">
    <property type="entry name" value="TYR_RECOMBINASE"/>
    <property type="match status" value="1"/>
</dbReference>
<comment type="similarity">
    <text evidence="2">Belongs to the 'phage' integrase family.</text>
</comment>
<dbReference type="GO" id="GO:0003677">
    <property type="term" value="F:DNA binding"/>
    <property type="evidence" value="ECO:0007669"/>
    <property type="project" value="UniProtKB-KW"/>
</dbReference>
<dbReference type="InterPro" id="IPR050090">
    <property type="entry name" value="Tyrosine_recombinase_XerCD"/>
</dbReference>
<dbReference type="RefSeq" id="WP_097783099.1">
    <property type="nucleotide sequence ID" value="NZ_NMTV01000045.1"/>
</dbReference>
<evidence type="ECO:0000259" key="6">
    <source>
        <dbReference type="PROSITE" id="PS51898"/>
    </source>
</evidence>
<dbReference type="Pfam" id="PF14659">
    <property type="entry name" value="Phage_int_SAM_3"/>
    <property type="match status" value="1"/>
</dbReference>
<reference evidence="7 8" key="1">
    <citation type="journal article" date="2017" name="Front. Microbiol.">
        <title>New Insights into the Diversity of the Genus Faecalibacterium.</title>
        <authorList>
            <person name="Benevides L."/>
            <person name="Burman S."/>
            <person name="Martin R."/>
            <person name="Robert V."/>
            <person name="Thomas M."/>
            <person name="Miquel S."/>
            <person name="Chain F."/>
            <person name="Sokol H."/>
            <person name="Bermudez-Humaran L.G."/>
            <person name="Morrison M."/>
            <person name="Langella P."/>
            <person name="Azevedo V.A."/>
            <person name="Chatel J.M."/>
            <person name="Soares S."/>
        </authorList>
    </citation>
    <scope>NUCLEOTIDE SEQUENCE [LARGE SCALE GENOMIC DNA]</scope>
    <source>
        <strain evidence="7 8">CNCM I 4546</strain>
    </source>
</reference>
<dbReference type="InterPro" id="IPR004107">
    <property type="entry name" value="Integrase_SAM-like_N"/>
</dbReference>
<name>A0A2A7A0C9_9FIRM</name>
<dbReference type="Gene3D" id="1.10.150.130">
    <property type="match status" value="1"/>
</dbReference>
<comment type="function">
    <text evidence="1">Site-specific tyrosine recombinase, which acts by catalyzing the cutting and rejoining of the recombining DNA molecules.</text>
</comment>
<dbReference type="Gene3D" id="1.10.443.10">
    <property type="entry name" value="Intergrase catalytic core"/>
    <property type="match status" value="1"/>
</dbReference>
<dbReference type="GO" id="GO:0006310">
    <property type="term" value="P:DNA recombination"/>
    <property type="evidence" value="ECO:0007669"/>
    <property type="project" value="UniProtKB-KW"/>
</dbReference>
<dbReference type="InterPro" id="IPR002104">
    <property type="entry name" value="Integrase_catalytic"/>
</dbReference>
<protein>
    <submittedName>
        <fullName evidence="7">Site-specific integrase</fullName>
    </submittedName>
</protein>
<dbReference type="GO" id="GO:0015074">
    <property type="term" value="P:DNA integration"/>
    <property type="evidence" value="ECO:0007669"/>
    <property type="project" value="UniProtKB-KW"/>
</dbReference>
<proteinExistence type="inferred from homology"/>
<comment type="caution">
    <text evidence="7">The sequence shown here is derived from an EMBL/GenBank/DDBJ whole genome shotgun (WGS) entry which is preliminary data.</text>
</comment>
<accession>A0A2A7A0C9</accession>
<evidence type="ECO:0000256" key="5">
    <source>
        <dbReference type="ARBA" id="ARBA00023172"/>
    </source>
</evidence>
<dbReference type="InterPro" id="IPR013762">
    <property type="entry name" value="Integrase-like_cat_sf"/>
</dbReference>
<keyword evidence="3" id="KW-0229">DNA integration</keyword>
<organism evidence="7 8">
    <name type="scientific">Faecalibacterium prausnitzii</name>
    <dbReference type="NCBI Taxonomy" id="853"/>
    <lineage>
        <taxon>Bacteria</taxon>
        <taxon>Bacillati</taxon>
        <taxon>Bacillota</taxon>
        <taxon>Clostridia</taxon>
        <taxon>Eubacteriales</taxon>
        <taxon>Oscillospiraceae</taxon>
        <taxon>Faecalibacterium</taxon>
    </lineage>
</organism>
<evidence type="ECO:0000256" key="2">
    <source>
        <dbReference type="ARBA" id="ARBA00008857"/>
    </source>
</evidence>
<evidence type="ECO:0000256" key="3">
    <source>
        <dbReference type="ARBA" id="ARBA00022908"/>
    </source>
</evidence>
<dbReference type="Pfam" id="PF00589">
    <property type="entry name" value="Phage_integrase"/>
    <property type="match status" value="1"/>
</dbReference>
<dbReference type="PANTHER" id="PTHR30349">
    <property type="entry name" value="PHAGE INTEGRASE-RELATED"/>
    <property type="match status" value="1"/>
</dbReference>
<keyword evidence="5" id="KW-0233">DNA recombination</keyword>
<dbReference type="SUPFAM" id="SSF56349">
    <property type="entry name" value="DNA breaking-rejoining enzymes"/>
    <property type="match status" value="1"/>
</dbReference>
<dbReference type="PANTHER" id="PTHR30349:SF64">
    <property type="entry name" value="PROPHAGE INTEGRASE INTD-RELATED"/>
    <property type="match status" value="1"/>
</dbReference>
<evidence type="ECO:0000313" key="7">
    <source>
        <dbReference type="EMBL" id="PDX72576.1"/>
    </source>
</evidence>